<dbReference type="EMBL" id="SDPP02000002">
    <property type="protein sequence ID" value="KAA1378438.1"/>
    <property type="molecule type" value="Genomic_DNA"/>
</dbReference>
<accession>A0A641AMD5</accession>
<evidence type="ECO:0000313" key="3">
    <source>
        <dbReference type="EMBL" id="KAA1378438.1"/>
    </source>
</evidence>
<organism evidence="3 4">
    <name type="scientific">Aeromicrobium fastidiosum</name>
    <dbReference type="NCBI Taxonomy" id="52699"/>
    <lineage>
        <taxon>Bacteria</taxon>
        <taxon>Bacillati</taxon>
        <taxon>Actinomycetota</taxon>
        <taxon>Actinomycetes</taxon>
        <taxon>Propionibacteriales</taxon>
        <taxon>Nocardioidaceae</taxon>
        <taxon>Aeromicrobium</taxon>
    </lineage>
</organism>
<name>A0A641AMD5_9ACTN</name>
<gene>
    <name evidence="3" type="ORF">ESP62_008780</name>
</gene>
<keyword evidence="1" id="KW-0732">Signal</keyword>
<dbReference type="Proteomes" id="UP001515100">
    <property type="component" value="Unassembled WGS sequence"/>
</dbReference>
<feature type="signal peptide" evidence="1">
    <location>
        <begin position="1"/>
        <end position="28"/>
    </location>
</feature>
<dbReference type="RefSeq" id="WP_129185981.1">
    <property type="nucleotide sequence ID" value="NZ_JAGIOG010000001.1"/>
</dbReference>
<feature type="domain" description="Peptidase C51" evidence="2">
    <location>
        <begin position="50"/>
        <end position="178"/>
    </location>
</feature>
<comment type="caution">
    <text evidence="3">The sequence shown here is derived from an EMBL/GenBank/DDBJ whole genome shotgun (WGS) entry which is preliminary data.</text>
</comment>
<sequence>MSYTCRLVRVLGALATATALVMVGVVSAAPAEAASASSTTLCKGFTACAKQGRSHAGYAPVYRGSFWNMRAGHNCTNYVGYRLTNGRTVARPPGANGSGTWGAAARSAGIPVSGKPRVGSVAWWKPGYHGASPGGHVAYVEAVRPDGSIVISEDHLGGTFMWRVLRRNGAAWPSGFIHFREGDGSPQGKMLWARSEGAGKIRLSATASEPDTKAGAREYLVTVGGPRETPGVETVRFSTEFFRFERLATLRSRGATSVFVYALNTPGTAGGDVLLGSAPVTIG</sequence>
<evidence type="ECO:0000313" key="4">
    <source>
        <dbReference type="Proteomes" id="UP001515100"/>
    </source>
</evidence>
<dbReference type="InterPro" id="IPR038765">
    <property type="entry name" value="Papain-like_cys_pep_sf"/>
</dbReference>
<dbReference type="InterPro" id="IPR007921">
    <property type="entry name" value="CHAP_dom"/>
</dbReference>
<dbReference type="PROSITE" id="PS50911">
    <property type="entry name" value="CHAP"/>
    <property type="match status" value="1"/>
</dbReference>
<proteinExistence type="predicted"/>
<dbReference type="Pfam" id="PF05257">
    <property type="entry name" value="CHAP"/>
    <property type="match status" value="1"/>
</dbReference>
<feature type="chain" id="PRO_5025041220" evidence="1">
    <location>
        <begin position="29"/>
        <end position="283"/>
    </location>
</feature>
<dbReference type="Gene3D" id="3.90.1720.10">
    <property type="entry name" value="endopeptidase domain like (from Nostoc punctiforme)"/>
    <property type="match status" value="1"/>
</dbReference>
<dbReference type="SUPFAM" id="SSF54001">
    <property type="entry name" value="Cysteine proteinases"/>
    <property type="match status" value="1"/>
</dbReference>
<reference evidence="3" key="1">
    <citation type="submission" date="2019-09" db="EMBL/GenBank/DDBJ databases">
        <authorList>
            <person name="Li J."/>
        </authorList>
    </citation>
    <scope>NUCLEOTIDE SEQUENCE [LARGE SCALE GENOMIC DNA]</scope>
    <source>
        <strain evidence="3">NRBC 14897</strain>
    </source>
</reference>
<keyword evidence="4" id="KW-1185">Reference proteome</keyword>
<evidence type="ECO:0000256" key="1">
    <source>
        <dbReference type="SAM" id="SignalP"/>
    </source>
</evidence>
<dbReference type="AlphaFoldDB" id="A0A641AMD5"/>
<evidence type="ECO:0000259" key="2">
    <source>
        <dbReference type="PROSITE" id="PS50911"/>
    </source>
</evidence>
<protein>
    <submittedName>
        <fullName evidence="3">CHAP domain-containing protein</fullName>
    </submittedName>
</protein>